<reference evidence="1" key="1">
    <citation type="journal article" date="2020" name="New Phytol.">
        <title>Comparative genomics reveals dynamic genome evolution in host specialist ectomycorrhizal fungi.</title>
        <authorList>
            <person name="Lofgren L.A."/>
            <person name="Nguyen N.H."/>
            <person name="Vilgalys R."/>
            <person name="Ruytinx J."/>
            <person name="Liao H.L."/>
            <person name="Branco S."/>
            <person name="Kuo A."/>
            <person name="LaButti K."/>
            <person name="Lipzen A."/>
            <person name="Andreopoulos W."/>
            <person name="Pangilinan J."/>
            <person name="Riley R."/>
            <person name="Hundley H."/>
            <person name="Na H."/>
            <person name="Barry K."/>
            <person name="Grigoriev I.V."/>
            <person name="Stajich J.E."/>
            <person name="Kennedy P.G."/>
        </authorList>
    </citation>
    <scope>NUCLEOTIDE SEQUENCE</scope>
    <source>
        <strain evidence="1">DOB743</strain>
    </source>
</reference>
<gene>
    <name evidence="1" type="ORF">EV702DRAFT_1098334</name>
</gene>
<protein>
    <submittedName>
        <fullName evidence="1">Uncharacterized protein</fullName>
    </submittedName>
</protein>
<evidence type="ECO:0000313" key="2">
    <source>
        <dbReference type="Proteomes" id="UP000714275"/>
    </source>
</evidence>
<name>A0A9P6ZWD0_9AGAM</name>
<sequence length="449" mass="50892">MQSTQTKNSPFNQFAHSVLHDLQLTALIAPSGSQSLAHYFLTDEEVNAIFADAFDFHKQIPGFSVDDPDTTQCGSEEDATNINGNMHYVPHDLLCAPRPMPADVKNILARDDATRIPQVRPTPTSTGSNGPALRAFLPAPFTYCIPREYLEVESIIPKMIHQKLVDLHGIPMHPPPFFNMPDTRLYAQFISNFCQHKDAVTRRYYSKVPRNPCFPDDLRRPRIYPIKLLNRLPNHLEKYKDAFPEPLPMVIIRNDEVICMNPPRWYNMYGVIMHIPPTEHPSNFENLENPEDTLWSMSLKRGISASYKPHSGSQLSVATSPVTFGNMIYSAEELTYSNFAVNVFMEVPRLPGSEMKEPAAAYKGAFILNVIDHPMHPTCWAELSKDRKMDIYWRAPQLFGGLTFLKCPNFPAVNLHFQNWDINMLGVLDDLKFGTVDDSIDVASARNGN</sequence>
<dbReference type="OrthoDB" id="2617511at2759"/>
<keyword evidence="2" id="KW-1185">Reference proteome</keyword>
<comment type="caution">
    <text evidence="1">The sequence shown here is derived from an EMBL/GenBank/DDBJ whole genome shotgun (WGS) entry which is preliminary data.</text>
</comment>
<dbReference type="Proteomes" id="UP000714275">
    <property type="component" value="Unassembled WGS sequence"/>
</dbReference>
<dbReference type="AlphaFoldDB" id="A0A9P6ZWD0"/>
<dbReference type="EMBL" id="JABBWD010000018">
    <property type="protein sequence ID" value="KAG1777907.1"/>
    <property type="molecule type" value="Genomic_DNA"/>
</dbReference>
<proteinExistence type="predicted"/>
<accession>A0A9P6ZWD0</accession>
<organism evidence="1 2">
    <name type="scientific">Suillus placidus</name>
    <dbReference type="NCBI Taxonomy" id="48579"/>
    <lineage>
        <taxon>Eukaryota</taxon>
        <taxon>Fungi</taxon>
        <taxon>Dikarya</taxon>
        <taxon>Basidiomycota</taxon>
        <taxon>Agaricomycotina</taxon>
        <taxon>Agaricomycetes</taxon>
        <taxon>Agaricomycetidae</taxon>
        <taxon>Boletales</taxon>
        <taxon>Suillineae</taxon>
        <taxon>Suillaceae</taxon>
        <taxon>Suillus</taxon>
    </lineage>
</organism>
<evidence type="ECO:0000313" key="1">
    <source>
        <dbReference type="EMBL" id="KAG1777907.1"/>
    </source>
</evidence>